<dbReference type="Proteomes" id="UP001153678">
    <property type="component" value="Unassembled WGS sequence"/>
</dbReference>
<organism evidence="2 3">
    <name type="scientific">Funneliformis geosporum</name>
    <dbReference type="NCBI Taxonomy" id="1117311"/>
    <lineage>
        <taxon>Eukaryota</taxon>
        <taxon>Fungi</taxon>
        <taxon>Fungi incertae sedis</taxon>
        <taxon>Mucoromycota</taxon>
        <taxon>Glomeromycotina</taxon>
        <taxon>Glomeromycetes</taxon>
        <taxon>Glomerales</taxon>
        <taxon>Glomeraceae</taxon>
        <taxon>Funneliformis</taxon>
    </lineage>
</organism>
<dbReference type="GO" id="GO:0006633">
    <property type="term" value="P:fatty acid biosynthetic process"/>
    <property type="evidence" value="ECO:0007669"/>
    <property type="project" value="TreeGrafter"/>
</dbReference>
<dbReference type="GO" id="GO:0003989">
    <property type="term" value="F:acetyl-CoA carboxylase activity"/>
    <property type="evidence" value="ECO:0007669"/>
    <property type="project" value="InterPro"/>
</dbReference>
<dbReference type="OrthoDB" id="14612at2759"/>
<evidence type="ECO:0000313" key="2">
    <source>
        <dbReference type="EMBL" id="CAI2174669.1"/>
    </source>
</evidence>
<feature type="domain" description="Acetyl-coenzyme A carboxylase carboxyl transferase subunit beta" evidence="1">
    <location>
        <begin position="106"/>
        <end position="235"/>
    </location>
</feature>
<keyword evidence="3" id="KW-1185">Reference proteome</keyword>
<dbReference type="InterPro" id="IPR034733">
    <property type="entry name" value="AcCoA_carboxyl_beta"/>
</dbReference>
<evidence type="ECO:0000313" key="3">
    <source>
        <dbReference type="Proteomes" id="UP001153678"/>
    </source>
</evidence>
<dbReference type="PANTHER" id="PTHR45728:SF3">
    <property type="entry name" value="ACETYL-COA CARBOXYLASE"/>
    <property type="match status" value="1"/>
</dbReference>
<dbReference type="Pfam" id="PF01039">
    <property type="entry name" value="Carboxyl_trans"/>
    <property type="match status" value="1"/>
</dbReference>
<dbReference type="GO" id="GO:0005739">
    <property type="term" value="C:mitochondrion"/>
    <property type="evidence" value="ECO:0007669"/>
    <property type="project" value="TreeGrafter"/>
</dbReference>
<dbReference type="EMBL" id="CAMKVN010001243">
    <property type="protein sequence ID" value="CAI2174669.1"/>
    <property type="molecule type" value="Genomic_DNA"/>
</dbReference>
<protein>
    <submittedName>
        <fullName evidence="2">6614_t:CDS:1</fullName>
    </submittedName>
</protein>
<reference evidence="2" key="1">
    <citation type="submission" date="2022-08" db="EMBL/GenBank/DDBJ databases">
        <authorList>
            <person name="Kallberg Y."/>
            <person name="Tangrot J."/>
            <person name="Rosling A."/>
        </authorList>
    </citation>
    <scope>NUCLEOTIDE SEQUENCE</scope>
    <source>
        <strain evidence="2">Wild A</strain>
    </source>
</reference>
<proteinExistence type="predicted"/>
<evidence type="ECO:0000259" key="1">
    <source>
        <dbReference type="Pfam" id="PF01039"/>
    </source>
</evidence>
<gene>
    <name evidence="2" type="ORF">FWILDA_LOCUS6708</name>
</gene>
<dbReference type="AlphaFoldDB" id="A0A9W4WNB5"/>
<comment type="caution">
    <text evidence="2">The sequence shown here is derived from an EMBL/GenBank/DDBJ whole genome shotgun (WGS) entry which is preliminary data.</text>
</comment>
<dbReference type="Gene3D" id="3.90.226.10">
    <property type="entry name" value="2-enoyl-CoA Hydratase, Chain A, domain 1"/>
    <property type="match status" value="3"/>
</dbReference>
<sequence length="258" mass="28713">MGTTYAYDFPELFRQAIRILWNHASYLNIVLAMFWKPKNLVPDGNNNLQEVANSGARIGLTEEETYKQLYQNGRKFVIAEEIVEEGETRHKITYIIGSKDGLGVECTQIMLKNGVSHRTAQNDLEGITKVMQWFSYVTVVQNNLVPIFINLGAWDNDVVICLPKGLTVQDGFVETLSGWSRTVVVGLARFCGIPMGVIAVGTRTVESIVPADPTAQAINDFNKGGQLPLVIFVNFQTVFVYIVPNGELRDDALVVIDQ</sequence>
<dbReference type="SUPFAM" id="SSF52096">
    <property type="entry name" value="ClpP/crotonase"/>
    <property type="match status" value="2"/>
</dbReference>
<name>A0A9W4WNB5_9GLOM</name>
<dbReference type="PANTHER" id="PTHR45728">
    <property type="entry name" value="ACETYL-COA CARBOXYLASE, ISOFORM A"/>
    <property type="match status" value="1"/>
</dbReference>
<accession>A0A9W4WNB5</accession>
<dbReference type="Gene3D" id="2.40.460.10">
    <property type="entry name" value="Biotin dependent carboxylase carboxyltransferase"/>
    <property type="match status" value="1"/>
</dbReference>
<dbReference type="InterPro" id="IPR049076">
    <property type="entry name" value="ACCA"/>
</dbReference>
<dbReference type="InterPro" id="IPR029045">
    <property type="entry name" value="ClpP/crotonase-like_dom_sf"/>
</dbReference>